<comment type="caution">
    <text evidence="2">The sequence shown here is derived from an EMBL/GenBank/DDBJ whole genome shotgun (WGS) entry which is preliminary data.</text>
</comment>
<feature type="chain" id="PRO_5017824154" evidence="1">
    <location>
        <begin position="26"/>
        <end position="512"/>
    </location>
</feature>
<dbReference type="EMBL" id="QFZK01000010">
    <property type="protein sequence ID" value="RFO96010.1"/>
    <property type="molecule type" value="Genomic_DNA"/>
</dbReference>
<dbReference type="OrthoDB" id="8932625at2"/>
<dbReference type="RefSeq" id="WP_117178593.1">
    <property type="nucleotide sequence ID" value="NZ_QFZK01000010.1"/>
</dbReference>
<dbReference type="Pfam" id="PF06980">
    <property type="entry name" value="DUF1302"/>
    <property type="match status" value="1"/>
</dbReference>
<sequence length="512" mass="53931">MKHINKLSSVALAVLALSAAGIAQAGETVELGNDMKLDWRITTSYTASQRMKSADPLLSANAAGNDGDNNFANGSMTANRLSALFDGKLTKGDSGLVLSGSTFYDDVYHHTNDNQKGAFSVSKPPPFNEFTEEAQHDHGGYSRILDAYGYTSFDLGDSSRATVRLGRHVVNWGEAVYFPNIAMAQGPFDGTKTGVPGTEIKDSVLPEDQLSASLEVNPSWTVMAHAQFGFHPTIAPAPGSFMSTSDGVGSGGTCLGVYQSPTVPCRGLSRAADITPGDSGQWGIGTRFRVTEVTEVGLYYLNSRDRSPLPLINATAGKYSISYMDNVKLTGATVSTVLGSVAAYGELTYRQGAPILVGALATPTPADMTQVNIGAFANIGRSPIADSMQLLGEISSVQYSNYKVSASGLNFKTDNGLAFSGTLVLGYPGVMEGWDLTIPINYSQQISGRTLAGGVGGEGDTRYSVGAVFTYKGNLSLSATYLGYSGDASTAAITNRLVTDRDQLSLVAKYAF</sequence>
<feature type="signal peptide" evidence="1">
    <location>
        <begin position="1"/>
        <end position="25"/>
    </location>
</feature>
<organism evidence="2 3">
    <name type="scientific">Rhodoferax lacus</name>
    <dbReference type="NCBI Taxonomy" id="2184758"/>
    <lineage>
        <taxon>Bacteria</taxon>
        <taxon>Pseudomonadati</taxon>
        <taxon>Pseudomonadota</taxon>
        <taxon>Betaproteobacteria</taxon>
        <taxon>Burkholderiales</taxon>
        <taxon>Comamonadaceae</taxon>
        <taxon>Rhodoferax</taxon>
    </lineage>
</organism>
<evidence type="ECO:0000313" key="3">
    <source>
        <dbReference type="Proteomes" id="UP000260665"/>
    </source>
</evidence>
<keyword evidence="1" id="KW-0732">Signal</keyword>
<evidence type="ECO:0000256" key="1">
    <source>
        <dbReference type="SAM" id="SignalP"/>
    </source>
</evidence>
<name>A0A3E1RBG3_9BURK</name>
<proteinExistence type="predicted"/>
<dbReference type="Proteomes" id="UP000260665">
    <property type="component" value="Unassembled WGS sequence"/>
</dbReference>
<dbReference type="AlphaFoldDB" id="A0A3E1RBG3"/>
<keyword evidence="3" id="KW-1185">Reference proteome</keyword>
<accession>A0A3E1RBG3</accession>
<gene>
    <name evidence="2" type="ORF">DIC66_14905</name>
</gene>
<dbReference type="InterPro" id="IPR010727">
    <property type="entry name" value="DUF1302"/>
</dbReference>
<protein>
    <submittedName>
        <fullName evidence="2">PduX</fullName>
    </submittedName>
</protein>
<reference evidence="2 3" key="1">
    <citation type="submission" date="2018-05" db="EMBL/GenBank/DDBJ databases">
        <title>Rhodoferax soyangensis sp.nov., isolated from an oligotrophic freshwater lake.</title>
        <authorList>
            <person name="Park M."/>
        </authorList>
    </citation>
    <scope>NUCLEOTIDE SEQUENCE [LARGE SCALE GENOMIC DNA]</scope>
    <source>
        <strain evidence="2 3">IMCC26218</strain>
    </source>
</reference>
<evidence type="ECO:0000313" key="2">
    <source>
        <dbReference type="EMBL" id="RFO96010.1"/>
    </source>
</evidence>